<keyword evidence="3" id="KW-1185">Reference proteome</keyword>
<dbReference type="KEGG" id="vg:30685010"/>
<protein>
    <submittedName>
        <fullName evidence="2">IE-1</fullName>
    </submittedName>
</protein>
<sequence length="433" mass="51188">MEVESEEEEILRTNDSEEEEDEDKCNADDCPKPDLVPPKKNWTKSYTARPIKPPPTASITHVDTFKWLNRFITTTSHMFVCHDTLEYIRNERYPSDVYKNAYLKLYGNAYELFIRDCKFYITTFFLNNHHEAAEWYPQEEVVKQTNYDTISTILHLTMRDGQPLLYHILEAMHHTLFIGITTSDVLNVKNMINQEASFKKGAIMKKRYSWKSEERKIPAVVSTSTDSVQDMFSNLYKYDTPKFITQELSHELYIKDFERNILNLKKPITDYVDCVSNLRLLTKDFATVLYNSNSPNLQHLANVDGSEADVEEFLQISLKYIHGDIFWNMKKRDMKRQRCRLTCFKMQDVYVWVNGLVYDKKSRFQLESLIDKYKMGTHHILTFDYVYNTKLNGLHGDTVRLVIRYILSRRSFELLQKDIVVCNKLSYKKMMPS</sequence>
<evidence type="ECO:0000256" key="1">
    <source>
        <dbReference type="SAM" id="MobiDB-lite"/>
    </source>
</evidence>
<evidence type="ECO:0000313" key="3">
    <source>
        <dbReference type="Proteomes" id="UP000204293"/>
    </source>
</evidence>
<reference evidence="2 3" key="1">
    <citation type="submission" date="2016-04" db="EMBL/GenBank/DDBJ databases">
        <title>Sequence analysis of the Plodia interpunctella granulovirus genome: Discovery of an unusual inhibitor-of-apoptosis (IAP) gene.</title>
        <authorList>
            <person name="Harrison R.L."/>
            <person name="Rowley D.L."/>
            <person name="Funk C.J."/>
        </authorList>
    </citation>
    <scope>NUCLEOTIDE SEQUENCE [LARGE SCALE GENOMIC DNA]</scope>
    <source>
        <strain evidence="2">Cambridge</strain>
    </source>
</reference>
<organism evidence="2 3">
    <name type="scientific">Plodia interpunctella granulovirus</name>
    <dbReference type="NCBI Taxonomy" id="262175"/>
    <lineage>
        <taxon>Viruses</taxon>
        <taxon>Viruses incertae sedis</taxon>
        <taxon>Naldaviricetes</taxon>
        <taxon>Lefavirales</taxon>
        <taxon>Baculoviridae</taxon>
        <taxon>Betabaculovirus</taxon>
        <taxon>Betabaculovirus plinterpunctellae</taxon>
    </lineage>
</organism>
<dbReference type="GeneID" id="30685010"/>
<dbReference type="RefSeq" id="YP_009330138.1">
    <property type="nucleotide sequence ID" value="NC_032255.1"/>
</dbReference>
<name>A0A1L5JHF1_9BBAC</name>
<dbReference type="Proteomes" id="UP000204293">
    <property type="component" value="Segment"/>
</dbReference>
<dbReference type="OrthoDB" id="4677at10239"/>
<evidence type="ECO:0000313" key="2">
    <source>
        <dbReference type="EMBL" id="APO13890.1"/>
    </source>
</evidence>
<feature type="region of interest" description="Disordered" evidence="1">
    <location>
        <begin position="1"/>
        <end position="38"/>
    </location>
</feature>
<proteinExistence type="predicted"/>
<accession>A0A1L5JHF1</accession>
<dbReference type="EMBL" id="KX151395">
    <property type="protein sequence ID" value="APO13890.1"/>
    <property type="molecule type" value="Genomic_DNA"/>
</dbReference>